<comment type="caution">
    <text evidence="11">The sequence shown here is derived from an EMBL/GenBank/DDBJ whole genome shotgun (WGS) entry which is preliminary data.</text>
</comment>
<dbReference type="GO" id="GO:0005254">
    <property type="term" value="F:chloride channel activity"/>
    <property type="evidence" value="ECO:0007669"/>
    <property type="project" value="UniProtKB-KW"/>
</dbReference>
<keyword evidence="9" id="KW-0407">Ion channel</keyword>
<dbReference type="PRINTS" id="PR00762">
    <property type="entry name" value="CLCHANNEL"/>
</dbReference>
<keyword evidence="8" id="KW-0868">Chloride</keyword>
<evidence type="ECO:0000313" key="11">
    <source>
        <dbReference type="EMBL" id="EFG27184.1"/>
    </source>
</evidence>
<evidence type="ECO:0000256" key="2">
    <source>
        <dbReference type="ARBA" id="ARBA00022448"/>
    </source>
</evidence>
<gene>
    <name evidence="11" type="ORF">HMPREF9020_00823</name>
</gene>
<feature type="transmembrane region" description="Helical" evidence="10">
    <location>
        <begin position="175"/>
        <end position="202"/>
    </location>
</feature>
<evidence type="ECO:0000256" key="4">
    <source>
        <dbReference type="ARBA" id="ARBA00022989"/>
    </source>
</evidence>
<feature type="transmembrane region" description="Helical" evidence="10">
    <location>
        <begin position="214"/>
        <end position="233"/>
    </location>
</feature>
<dbReference type="Gene3D" id="1.10.3080.10">
    <property type="entry name" value="Clc chloride channel"/>
    <property type="match status" value="1"/>
</dbReference>
<accession>W5IJI3</accession>
<dbReference type="InterPro" id="IPR050368">
    <property type="entry name" value="ClC-type_chloride_channel"/>
</dbReference>
<keyword evidence="7" id="KW-0869">Chloride channel</keyword>
<dbReference type="InterPro" id="IPR014743">
    <property type="entry name" value="Cl-channel_core"/>
</dbReference>
<evidence type="ECO:0000256" key="6">
    <source>
        <dbReference type="ARBA" id="ARBA00023136"/>
    </source>
</evidence>
<evidence type="ECO:0000256" key="9">
    <source>
        <dbReference type="ARBA" id="ARBA00023303"/>
    </source>
</evidence>
<dbReference type="AlphaFoldDB" id="W5IJI3"/>
<evidence type="ECO:0000256" key="3">
    <source>
        <dbReference type="ARBA" id="ARBA00022692"/>
    </source>
</evidence>
<dbReference type="PANTHER" id="PTHR43427:SF6">
    <property type="entry name" value="CHLORIDE CHANNEL PROTEIN CLC-E"/>
    <property type="match status" value="1"/>
</dbReference>
<dbReference type="GO" id="GO:0034707">
    <property type="term" value="C:chloride channel complex"/>
    <property type="evidence" value="ECO:0007669"/>
    <property type="project" value="UniProtKB-KW"/>
</dbReference>
<dbReference type="SUPFAM" id="SSF81340">
    <property type="entry name" value="Clc chloride channel"/>
    <property type="match status" value="1"/>
</dbReference>
<feature type="transmembrane region" description="Helical" evidence="10">
    <location>
        <begin position="86"/>
        <end position="107"/>
    </location>
</feature>
<protein>
    <recommendedName>
        <fullName evidence="13">Chloride channel protein</fullName>
    </recommendedName>
</protein>
<feature type="transmembrane region" description="Helical" evidence="10">
    <location>
        <begin position="371"/>
        <end position="392"/>
    </location>
</feature>
<dbReference type="EMBL" id="ADCX01000004">
    <property type="protein sequence ID" value="EFG27184.1"/>
    <property type="molecule type" value="Genomic_DNA"/>
</dbReference>
<feature type="transmembrane region" description="Helical" evidence="10">
    <location>
        <begin position="312"/>
        <end position="334"/>
    </location>
</feature>
<dbReference type="HOGENOM" id="CLU_015263_0_0_11"/>
<organism evidence="11 12">
    <name type="scientific">Scardovia inopinata F0304</name>
    <dbReference type="NCBI Taxonomy" id="641146"/>
    <lineage>
        <taxon>Bacteria</taxon>
        <taxon>Bacillati</taxon>
        <taxon>Actinomycetota</taxon>
        <taxon>Actinomycetes</taxon>
        <taxon>Bifidobacteriales</taxon>
        <taxon>Bifidobacteriaceae</taxon>
        <taxon>Scardovia</taxon>
    </lineage>
</organism>
<keyword evidence="2" id="KW-0813">Transport</keyword>
<evidence type="ECO:0000313" key="12">
    <source>
        <dbReference type="Proteomes" id="UP000005777"/>
    </source>
</evidence>
<proteinExistence type="predicted"/>
<sequence>MMDLISPFFRTIMGRKRGEGDVQEEDELSFFQQPGGFIPSLVIIFGLGLVIGLCSAALSWLLTVFQTYLLGSVETLTHPTAFEVPYWRRVASVTIACTIAAVVWWWIRRRERIPSVAAGVAGDTMPVGGTVIHALLQIFIVGAGASVGRETAPREIGALVGQKLSAWWKLSRKDMALVTAVGAGAGFAGVYNAPLAGMFFAVEILLADVGGQTVVLALGTSLISAFVGSSIHGTDRFYMVRGLNLSWQLLLFSCLAGPLAGLAAYLFRSLTSWATKRSERSVHILWALPVMGLATGLIAIDFPEILGNGRSLAQTAFNTTVVSSLPFLAFMMVMKTGATVMTIRSGASGGVLTPAVAVGACLGAICGFGWTAVFPTVSIGACALVASAAFLATSQRAPLMATAFMLELTHASISFLLPVGLAVSLSVLTSRRMESWSLHEK</sequence>
<evidence type="ECO:0000256" key="7">
    <source>
        <dbReference type="ARBA" id="ARBA00023173"/>
    </source>
</evidence>
<keyword evidence="12" id="KW-1185">Reference proteome</keyword>
<keyword evidence="3 10" id="KW-0812">Transmembrane</keyword>
<comment type="subcellular location">
    <subcellularLocation>
        <location evidence="1">Membrane</location>
        <topology evidence="1">Multi-pass membrane protein</topology>
    </subcellularLocation>
</comment>
<dbReference type="Proteomes" id="UP000005777">
    <property type="component" value="Unassembled WGS sequence"/>
</dbReference>
<feature type="transmembrane region" description="Helical" evidence="10">
    <location>
        <begin position="245"/>
        <end position="270"/>
    </location>
</feature>
<dbReference type="RefSeq" id="WP_006293188.1">
    <property type="nucleotide sequence ID" value="NZ_GG770225.1"/>
</dbReference>
<feature type="transmembrane region" description="Helical" evidence="10">
    <location>
        <begin position="41"/>
        <end position="66"/>
    </location>
</feature>
<feature type="transmembrane region" description="Helical" evidence="10">
    <location>
        <begin position="346"/>
        <end position="365"/>
    </location>
</feature>
<evidence type="ECO:0000256" key="10">
    <source>
        <dbReference type="SAM" id="Phobius"/>
    </source>
</evidence>
<name>W5IJI3_SCAIO</name>
<feature type="transmembrane region" description="Helical" evidence="10">
    <location>
        <begin position="404"/>
        <end position="428"/>
    </location>
</feature>
<keyword evidence="5" id="KW-0406">Ion transport</keyword>
<feature type="transmembrane region" description="Helical" evidence="10">
    <location>
        <begin position="282"/>
        <end position="300"/>
    </location>
</feature>
<evidence type="ECO:0000256" key="5">
    <source>
        <dbReference type="ARBA" id="ARBA00023065"/>
    </source>
</evidence>
<reference evidence="11 12" key="1">
    <citation type="submission" date="2012-01" db="EMBL/GenBank/DDBJ databases">
        <title>The Genome Sequence of Scardovia inopinata F0304.</title>
        <authorList>
            <consortium name="The Broad Institute Genome Sequencing Platform"/>
            <person name="Earl A."/>
            <person name="Ward D."/>
            <person name="Feldgarden M."/>
            <person name="Gevers D."/>
            <person name="Izard J."/>
            <person name="Baranova O.V."/>
            <person name="Blanton J.M."/>
            <person name="Tanner A.C."/>
            <person name="Dewhirst F.E."/>
            <person name="Young S.K."/>
            <person name="Zeng Q."/>
            <person name="Gargeya S."/>
            <person name="Fitzgerald M."/>
            <person name="Haas B."/>
            <person name="Abouelleil A."/>
            <person name="Alvarado L."/>
            <person name="Arachchi H.M."/>
            <person name="Berlin A."/>
            <person name="Chapman S.B."/>
            <person name="Gearin G."/>
            <person name="Goldberg J."/>
            <person name="Griggs A."/>
            <person name="Gujja S."/>
            <person name="Hansen M."/>
            <person name="Heiman D."/>
            <person name="Howarth C."/>
            <person name="Larimer J."/>
            <person name="Lui A."/>
            <person name="MacDonald P.J."/>
            <person name="McCowen C."/>
            <person name="Montmayeur A."/>
            <person name="Murphy C."/>
            <person name="Neiman D."/>
            <person name="Pearson M."/>
            <person name="Priest M."/>
            <person name="Roberts A."/>
            <person name="Saif S."/>
            <person name="Shea T."/>
            <person name="Sisk P."/>
            <person name="Stolte C."/>
            <person name="Sykes S."/>
            <person name="Wortman J."/>
            <person name="Nusbaum C."/>
            <person name="Birren B."/>
        </authorList>
    </citation>
    <scope>NUCLEOTIDE SEQUENCE [LARGE SCALE GENOMIC DNA]</scope>
    <source>
        <strain evidence="11 12">F0304</strain>
    </source>
</reference>
<evidence type="ECO:0000256" key="8">
    <source>
        <dbReference type="ARBA" id="ARBA00023214"/>
    </source>
</evidence>
<evidence type="ECO:0000256" key="1">
    <source>
        <dbReference type="ARBA" id="ARBA00004141"/>
    </source>
</evidence>
<dbReference type="InterPro" id="IPR001807">
    <property type="entry name" value="ClC"/>
</dbReference>
<dbReference type="eggNOG" id="COG0038">
    <property type="taxonomic scope" value="Bacteria"/>
</dbReference>
<keyword evidence="4 10" id="KW-1133">Transmembrane helix</keyword>
<evidence type="ECO:0008006" key="13">
    <source>
        <dbReference type="Google" id="ProtNLM"/>
    </source>
</evidence>
<dbReference type="Pfam" id="PF00654">
    <property type="entry name" value="Voltage_CLC"/>
    <property type="match status" value="1"/>
</dbReference>
<dbReference type="PANTHER" id="PTHR43427">
    <property type="entry name" value="CHLORIDE CHANNEL PROTEIN CLC-E"/>
    <property type="match status" value="1"/>
</dbReference>
<keyword evidence="6 10" id="KW-0472">Membrane</keyword>